<name>Z9JLP6_9GAMM</name>
<comment type="caution">
    <text evidence="1">The sequence shown here is derived from an EMBL/GenBank/DDBJ whole genome shotgun (WGS) entry which is preliminary data.</text>
</comment>
<dbReference type="Proteomes" id="UP000020406">
    <property type="component" value="Unassembled WGS sequence"/>
</dbReference>
<proteinExistence type="predicted"/>
<dbReference type="AlphaFoldDB" id="Z9JLP6"/>
<sequence>MDVLHISILPMKGTSALVAGESSAMCWFIGWAEHTA</sequence>
<dbReference type="EMBL" id="JDSQ01000003">
    <property type="protein sequence ID" value="EWS79069.1"/>
    <property type="molecule type" value="Genomic_DNA"/>
</dbReference>
<evidence type="ECO:0000313" key="2">
    <source>
        <dbReference type="Proteomes" id="UP000020406"/>
    </source>
</evidence>
<protein>
    <submittedName>
        <fullName evidence="1">Uncharacterized protein</fullName>
    </submittedName>
</protein>
<evidence type="ECO:0000313" key="1">
    <source>
        <dbReference type="EMBL" id="EWS79069.1"/>
    </source>
</evidence>
<organism evidence="1 2">
    <name type="scientific">Xylella taiwanensis</name>
    <dbReference type="NCBI Taxonomy" id="1444770"/>
    <lineage>
        <taxon>Bacteria</taxon>
        <taxon>Pseudomonadati</taxon>
        <taxon>Pseudomonadota</taxon>
        <taxon>Gammaproteobacteria</taxon>
        <taxon>Lysobacterales</taxon>
        <taxon>Lysobacteraceae</taxon>
        <taxon>Xylella</taxon>
    </lineage>
</organism>
<accession>Z9JLP6</accession>
<dbReference type="STRING" id="1444770.AF72_02185"/>
<reference evidence="1 2" key="1">
    <citation type="journal article" date="2014" name="Genome Announc.">
        <title>Draft Genome Sequence of Xylella fastidiosa Pear Leaf Scorch Strain in Taiwan.</title>
        <authorList>
            <person name="Su C.C."/>
            <person name="Deng W.L."/>
            <person name="Jan F.J."/>
            <person name="Chang C.J."/>
            <person name="Huang H."/>
            <person name="Chen J."/>
        </authorList>
    </citation>
    <scope>NUCLEOTIDE SEQUENCE [LARGE SCALE GENOMIC DNA]</scope>
    <source>
        <strain evidence="1 2">PLS229</strain>
    </source>
</reference>
<gene>
    <name evidence="1" type="ORF">AF72_02185</name>
</gene>